<dbReference type="OrthoDB" id="2422081at2759"/>
<dbReference type="AlphaFoldDB" id="A0A9N9I0Q8"/>
<evidence type="ECO:0000313" key="3">
    <source>
        <dbReference type="Proteomes" id="UP000789508"/>
    </source>
</evidence>
<organism evidence="2 3">
    <name type="scientific">Ambispora leptoticha</name>
    <dbReference type="NCBI Taxonomy" id="144679"/>
    <lineage>
        <taxon>Eukaryota</taxon>
        <taxon>Fungi</taxon>
        <taxon>Fungi incertae sedis</taxon>
        <taxon>Mucoromycota</taxon>
        <taxon>Glomeromycotina</taxon>
        <taxon>Glomeromycetes</taxon>
        <taxon>Archaeosporales</taxon>
        <taxon>Ambisporaceae</taxon>
        <taxon>Ambispora</taxon>
    </lineage>
</organism>
<evidence type="ECO:0000313" key="2">
    <source>
        <dbReference type="EMBL" id="CAG8714976.1"/>
    </source>
</evidence>
<keyword evidence="3" id="KW-1185">Reference proteome</keyword>
<reference evidence="2" key="1">
    <citation type="submission" date="2021-06" db="EMBL/GenBank/DDBJ databases">
        <authorList>
            <person name="Kallberg Y."/>
            <person name="Tangrot J."/>
            <person name="Rosling A."/>
        </authorList>
    </citation>
    <scope>NUCLEOTIDE SEQUENCE</scope>
    <source>
        <strain evidence="2">FL130A</strain>
    </source>
</reference>
<dbReference type="Proteomes" id="UP000789508">
    <property type="component" value="Unassembled WGS sequence"/>
</dbReference>
<evidence type="ECO:0000256" key="1">
    <source>
        <dbReference type="SAM" id="MobiDB-lite"/>
    </source>
</evidence>
<sequence length="360" mass="42017">MADPHTYVAWPKINNLYTAIPEFDGKVENYIEWRNKLENIFTASGIMRVASFGRYSGNERDGYIKRAGNYQGTGADDTHHKAIFNSDNVNLKDSHNYPLEQAIDYGALAFDATATASAALMTPTFDRNTVNQTQVSFRELFDNQYISGELRLIHQQNFLKYKWTPDLSDGQSVQNFKAKYEKLKQLSNYQFANNFYQGKQAHLLDRVPLQYRTEVLFRQPKTYEEFFTYLNTTFYNKRALANERNHSTDSNQKDSKHKETTIEHHSEEGKENSKKEDLSEQITITDLITIIEDLVDKEQEMFNSEIIHEETTILETRGTTKEKGNNQKKNFYNKNVNHYQEDEGEEPQASTSNDQRKYYF</sequence>
<accession>A0A9N9I0Q8</accession>
<dbReference type="EMBL" id="CAJVPS010023963">
    <property type="protein sequence ID" value="CAG8714976.1"/>
    <property type="molecule type" value="Genomic_DNA"/>
</dbReference>
<name>A0A9N9I0Q8_9GLOM</name>
<feature type="compositionally biased region" description="Polar residues" evidence="1">
    <location>
        <begin position="327"/>
        <end position="338"/>
    </location>
</feature>
<comment type="caution">
    <text evidence="2">The sequence shown here is derived from an EMBL/GenBank/DDBJ whole genome shotgun (WGS) entry which is preliminary data.</text>
</comment>
<feature type="region of interest" description="Disordered" evidence="1">
    <location>
        <begin position="317"/>
        <end position="360"/>
    </location>
</feature>
<proteinExistence type="predicted"/>
<feature type="region of interest" description="Disordered" evidence="1">
    <location>
        <begin position="241"/>
        <end position="278"/>
    </location>
</feature>
<protein>
    <submittedName>
        <fullName evidence="2">831_t:CDS:1</fullName>
    </submittedName>
</protein>
<gene>
    <name evidence="2" type="ORF">ALEPTO_LOCUS12035</name>
</gene>